<comment type="subcellular location">
    <subcellularLocation>
        <location evidence="1">Nucleus</location>
    </subcellularLocation>
</comment>
<name>A0A6P8YPZ0_THRPL</name>
<evidence type="ECO:0000313" key="10">
    <source>
        <dbReference type="RefSeq" id="XP_034238971.1"/>
    </source>
</evidence>
<accession>A0A6P8YPZ0</accession>
<feature type="chain" id="PRO_5028265234" evidence="8">
    <location>
        <begin position="19"/>
        <end position="806"/>
    </location>
</feature>
<keyword evidence="4" id="KW-0498">Mitosis</keyword>
<comment type="similarity">
    <text evidence="2">Belongs to the MAD1 family.</text>
</comment>
<organism evidence="10">
    <name type="scientific">Thrips palmi</name>
    <name type="common">Melon thrips</name>
    <dbReference type="NCBI Taxonomy" id="161013"/>
    <lineage>
        <taxon>Eukaryota</taxon>
        <taxon>Metazoa</taxon>
        <taxon>Ecdysozoa</taxon>
        <taxon>Arthropoda</taxon>
        <taxon>Hexapoda</taxon>
        <taxon>Insecta</taxon>
        <taxon>Pterygota</taxon>
        <taxon>Neoptera</taxon>
        <taxon>Paraneoptera</taxon>
        <taxon>Thysanoptera</taxon>
        <taxon>Terebrantia</taxon>
        <taxon>Thripoidea</taxon>
        <taxon>Thripidae</taxon>
        <taxon>Thrips</taxon>
    </lineage>
</organism>
<dbReference type="SUPFAM" id="SSF75704">
    <property type="entry name" value="Mitotic arrest deficient-like 1, Mad1"/>
    <property type="match status" value="1"/>
</dbReference>
<dbReference type="KEGG" id="tpal:117643908"/>
<keyword evidence="7" id="KW-0175">Coiled coil</keyword>
<dbReference type="GO" id="GO:0051315">
    <property type="term" value="P:attachment of mitotic spindle microtubules to kinetochore"/>
    <property type="evidence" value="ECO:0007669"/>
    <property type="project" value="TreeGrafter"/>
</dbReference>
<dbReference type="InParanoid" id="A0A6P8YPZ0"/>
<dbReference type="Gene3D" id="3.30.457.60">
    <property type="match status" value="1"/>
</dbReference>
<evidence type="ECO:0000256" key="8">
    <source>
        <dbReference type="SAM" id="SignalP"/>
    </source>
</evidence>
<keyword evidence="6" id="KW-0131">Cell cycle</keyword>
<dbReference type="GO" id="GO:0000776">
    <property type="term" value="C:kinetochore"/>
    <property type="evidence" value="ECO:0007669"/>
    <property type="project" value="TreeGrafter"/>
</dbReference>
<feature type="signal peptide" evidence="8">
    <location>
        <begin position="1"/>
        <end position="18"/>
    </location>
</feature>
<dbReference type="AlphaFoldDB" id="A0A6P8YPZ0"/>
<reference evidence="10" key="1">
    <citation type="submission" date="2025-08" db="UniProtKB">
        <authorList>
            <consortium name="RefSeq"/>
        </authorList>
    </citation>
    <scope>IDENTIFICATION</scope>
    <source>
        <tissue evidence="10">Total insect</tissue>
    </source>
</reference>
<evidence type="ECO:0000256" key="6">
    <source>
        <dbReference type="ARBA" id="ARBA00023306"/>
    </source>
</evidence>
<dbReference type="PANTHER" id="PTHR23168">
    <property type="entry name" value="MITOTIC SPINDLE ASSEMBLY CHECKPOINT PROTEIN MAD1 MITOTIC ARREST DEFICIENT-LIKE PROTEIN 1"/>
    <property type="match status" value="1"/>
</dbReference>
<evidence type="ECO:0000256" key="4">
    <source>
        <dbReference type="ARBA" id="ARBA00022776"/>
    </source>
</evidence>
<evidence type="ECO:0000256" key="2">
    <source>
        <dbReference type="ARBA" id="ARBA00008029"/>
    </source>
</evidence>
<evidence type="ECO:0000256" key="5">
    <source>
        <dbReference type="ARBA" id="ARBA00023242"/>
    </source>
</evidence>
<dbReference type="InterPro" id="IPR008672">
    <property type="entry name" value="Mad1"/>
</dbReference>
<dbReference type="GeneID" id="117643908"/>
<dbReference type="FunCoup" id="A0A6P8YPZ0">
    <property type="interactions" value="1412"/>
</dbReference>
<dbReference type="Proteomes" id="UP000515158">
    <property type="component" value="Unplaced"/>
</dbReference>
<protein>
    <submittedName>
        <fullName evidence="10">Mitotic spindle assembly checkpoint protein MAD1</fullName>
    </submittedName>
</protein>
<evidence type="ECO:0000256" key="7">
    <source>
        <dbReference type="SAM" id="Coils"/>
    </source>
</evidence>
<keyword evidence="3" id="KW-0132">Cell division</keyword>
<dbReference type="GO" id="GO:0051301">
    <property type="term" value="P:cell division"/>
    <property type="evidence" value="ECO:0007669"/>
    <property type="project" value="UniProtKB-KW"/>
</dbReference>
<dbReference type="GO" id="GO:0005635">
    <property type="term" value="C:nuclear envelope"/>
    <property type="evidence" value="ECO:0007669"/>
    <property type="project" value="TreeGrafter"/>
</dbReference>
<proteinExistence type="inferred from homology"/>
<feature type="coiled-coil region" evidence="7">
    <location>
        <begin position="214"/>
        <end position="691"/>
    </location>
</feature>
<evidence type="ECO:0000313" key="9">
    <source>
        <dbReference type="Proteomes" id="UP000515158"/>
    </source>
</evidence>
<keyword evidence="5" id="KW-0539">Nucleus</keyword>
<dbReference type="GO" id="GO:0007094">
    <property type="term" value="P:mitotic spindle assembly checkpoint signaling"/>
    <property type="evidence" value="ECO:0007669"/>
    <property type="project" value="InterPro"/>
</dbReference>
<sequence length="806" mass="92167">MAWAITHGLATLPRKVVVVVLISFDVDCIKKPSIPGEIVCTSSHFFRGLTGRNKMLRNDSDSLTCVASILDNFKRKASPNRLEVDEVNRSASTVSTRLNFGNDSFEGSMNEHVKRKKWSLEGTPPSSDVSHLDVSAIESPWEARRLKKELIDAKSKIASLETRVSQLHALRRELEVVFESEKNSLLLQQGRDKTMIQTLESRVSQLRRRESDCRDSLARKLKDLEDQNAQLEQAIITLRREKNQLTDEMFEMKRSVRNAENKNEDYEDEIKKLKSIISQNEVEKRRSSSSNESKLNTFQNEQLSLELREAQRTIKDLQRQLEDGNEASAIVKAQQQKLFKLPEMERELEILRKDVVNLRDAVHNKLLLEEEVADLRQKCASSDEQITRLVQLEAHQQRLESKLRDWEKLVKDFCPSASDNDVCPSLLRKHLQELQQSELLLSSEVADLQNKWKCGNSALAKAQSEISRLSKEVSSLKTTQDQQGNLIRRWQRKLALVTGERNSYREQLDSYEKELTMPVSNQQQALRPRIESLEKSLDGYRELVENLEADLTSALGQGGAEGLLEKIRVISAEKDALSAEKISLQKRVDELQHQMEQQVLKGDFSSGSSRILHLRMNPVASAEEEREKEVTMLKTEVAKLRERVKVLQEGERDDITCKVDKRLMTSNSQEVQELQEKIKSADIMMQRLKEAFKKTSTEFRDCVYNLLGYKVDRLQNKGGLFRLSSMYAESPDDYLLFKMQDNVTFNLLETPFSASLGDLIDTHLHQQGSLPVFNAAVTMDLFSRQSMMVPSASADDDDDDPIVVLD</sequence>
<gene>
    <name evidence="10" type="primary">LOC117643908</name>
</gene>
<keyword evidence="8" id="KW-0732">Signal</keyword>
<evidence type="ECO:0000256" key="3">
    <source>
        <dbReference type="ARBA" id="ARBA00022618"/>
    </source>
</evidence>
<dbReference type="Gene3D" id="1.20.5.170">
    <property type="match status" value="1"/>
</dbReference>
<keyword evidence="9" id="KW-1185">Reference proteome</keyword>
<dbReference type="RefSeq" id="XP_034238971.1">
    <property type="nucleotide sequence ID" value="XM_034383080.1"/>
</dbReference>
<dbReference type="CTD" id="35954"/>
<dbReference type="GO" id="GO:0072686">
    <property type="term" value="C:mitotic spindle"/>
    <property type="evidence" value="ECO:0007669"/>
    <property type="project" value="TreeGrafter"/>
</dbReference>
<dbReference type="PANTHER" id="PTHR23168:SF0">
    <property type="entry name" value="MITOTIC SPINDLE ASSEMBLY CHECKPOINT PROTEIN MAD1"/>
    <property type="match status" value="1"/>
</dbReference>
<dbReference type="Gene3D" id="6.10.250.90">
    <property type="match status" value="1"/>
</dbReference>
<evidence type="ECO:0000256" key="1">
    <source>
        <dbReference type="ARBA" id="ARBA00004123"/>
    </source>
</evidence>
<dbReference type="OrthoDB" id="331602at2759"/>
<dbReference type="Pfam" id="PF05557">
    <property type="entry name" value="MAD"/>
    <property type="match status" value="1"/>
</dbReference>